<keyword evidence="1" id="KW-0472">Membrane</keyword>
<keyword evidence="4" id="KW-1185">Reference proteome</keyword>
<keyword evidence="1" id="KW-1133">Transmembrane helix</keyword>
<dbReference type="InterPro" id="IPR021295">
    <property type="entry name" value="DUF2867"/>
</dbReference>
<gene>
    <name evidence="2" type="ORF">KUL25_01435</name>
    <name evidence="3" type="ORF">KUL25_01440</name>
</gene>
<protein>
    <submittedName>
        <fullName evidence="3">DUF2867 domain-containing protein</fullName>
    </submittedName>
</protein>
<dbReference type="Pfam" id="PF11066">
    <property type="entry name" value="DUF2867"/>
    <property type="match status" value="1"/>
</dbReference>
<feature type="transmembrane region" description="Helical" evidence="1">
    <location>
        <begin position="102"/>
        <end position="120"/>
    </location>
</feature>
<sequence>MHTAPLRAELTTARAAYEAALGQMPPWVQGAMKVRNWVVGRFGLRTPTMGKGMADLPIVSETPEAYELGLIDRHLTFTLETIRERGTARLITRIWFNHWTGWVYLAVVLIPHKIIVKLSLRRLA</sequence>
<evidence type="ECO:0000313" key="3">
    <source>
        <dbReference type="EMBL" id="QXL88214.1"/>
    </source>
</evidence>
<dbReference type="AlphaFoldDB" id="A0A975TV02"/>
<evidence type="ECO:0000313" key="4">
    <source>
        <dbReference type="Proteomes" id="UP000693972"/>
    </source>
</evidence>
<name>A0A975TV02_9RHOB</name>
<evidence type="ECO:0000256" key="1">
    <source>
        <dbReference type="SAM" id="Phobius"/>
    </source>
</evidence>
<dbReference type="Proteomes" id="UP000693972">
    <property type="component" value="Unassembled WGS sequence"/>
</dbReference>
<dbReference type="EMBL" id="JAIMBW010000001">
    <property type="protein sequence ID" value="MBY4891421.1"/>
    <property type="molecule type" value="Genomic_DNA"/>
</dbReference>
<proteinExistence type="predicted"/>
<reference evidence="3 4" key="1">
    <citation type="submission" date="2021-07" db="EMBL/GenBank/DDBJ databases">
        <title>Karlodiniumbacter phycospheric gen. nov., sp. nov., a phycosphere bacterium isolated from karlodinium veneficum.</title>
        <authorList>
            <person name="Peng Y."/>
            <person name="Jiang L."/>
            <person name="Lee J."/>
        </authorList>
    </citation>
    <scope>NUCLEOTIDE SEQUENCE</scope>
    <source>
        <strain evidence="3 4">N5</strain>
    </source>
</reference>
<organism evidence="3">
    <name type="scientific">Gymnodinialimonas phycosphaerae</name>
    <dbReference type="NCBI Taxonomy" id="2841589"/>
    <lineage>
        <taxon>Bacteria</taxon>
        <taxon>Pseudomonadati</taxon>
        <taxon>Pseudomonadota</taxon>
        <taxon>Alphaproteobacteria</taxon>
        <taxon>Rhodobacterales</taxon>
        <taxon>Paracoccaceae</taxon>
        <taxon>Gymnodinialimonas</taxon>
    </lineage>
</organism>
<accession>A0A975TV02</accession>
<dbReference type="EMBL" id="CP078073">
    <property type="protein sequence ID" value="QXL88214.1"/>
    <property type="molecule type" value="Genomic_DNA"/>
</dbReference>
<evidence type="ECO:0000313" key="2">
    <source>
        <dbReference type="EMBL" id="MBY4891421.1"/>
    </source>
</evidence>
<keyword evidence="1" id="KW-0812">Transmembrane</keyword>